<gene>
    <name evidence="2" type="ORF">CLCR_08906</name>
</gene>
<dbReference type="VEuPathDB" id="FungiDB:CLCR_08906"/>
<reference evidence="3" key="1">
    <citation type="submission" date="2015-07" db="EMBL/GenBank/DDBJ databases">
        <authorList>
            <person name="Teixeira M.M."/>
            <person name="Souza R.C."/>
            <person name="Almeida L.G."/>
            <person name="Vicente V.A."/>
            <person name="de Hoog S."/>
            <person name="Bocca A.L."/>
            <person name="de Almeida S.R."/>
            <person name="Vasconcelos A.T."/>
            <person name="Felipe M.S."/>
        </authorList>
    </citation>
    <scope>NUCLEOTIDE SEQUENCE [LARGE SCALE GENOMIC DNA]</scope>
    <source>
        <strain evidence="3">KSF</strain>
    </source>
</reference>
<dbReference type="Proteomes" id="UP000094526">
    <property type="component" value="Unassembled WGS sequence"/>
</dbReference>
<dbReference type="AlphaFoldDB" id="A0A1C1CUG1"/>
<comment type="caution">
    <text evidence="2">The sequence shown here is derived from an EMBL/GenBank/DDBJ whole genome shotgun (WGS) entry which is preliminary data.</text>
</comment>
<accession>A0A1C1CUG1</accession>
<dbReference type="OrthoDB" id="5422688at2759"/>
<name>A0A1C1CUG1_9EURO</name>
<dbReference type="EMBL" id="LGRB01000009">
    <property type="protein sequence ID" value="OCT52139.1"/>
    <property type="molecule type" value="Genomic_DNA"/>
</dbReference>
<proteinExistence type="predicted"/>
<organism evidence="2 3">
    <name type="scientific">Cladophialophora carrionii</name>
    <dbReference type="NCBI Taxonomy" id="86049"/>
    <lineage>
        <taxon>Eukaryota</taxon>
        <taxon>Fungi</taxon>
        <taxon>Dikarya</taxon>
        <taxon>Ascomycota</taxon>
        <taxon>Pezizomycotina</taxon>
        <taxon>Eurotiomycetes</taxon>
        <taxon>Chaetothyriomycetidae</taxon>
        <taxon>Chaetothyriales</taxon>
        <taxon>Herpotrichiellaceae</taxon>
        <taxon>Cladophialophora</taxon>
    </lineage>
</organism>
<feature type="region of interest" description="Disordered" evidence="1">
    <location>
        <begin position="1"/>
        <end position="22"/>
    </location>
</feature>
<evidence type="ECO:0000313" key="2">
    <source>
        <dbReference type="EMBL" id="OCT52139.1"/>
    </source>
</evidence>
<evidence type="ECO:0000313" key="3">
    <source>
        <dbReference type="Proteomes" id="UP000094526"/>
    </source>
</evidence>
<evidence type="ECO:0000256" key="1">
    <source>
        <dbReference type="SAM" id="MobiDB-lite"/>
    </source>
</evidence>
<protein>
    <submittedName>
        <fullName evidence="2">Uncharacterized protein</fullName>
    </submittedName>
</protein>
<dbReference type="VEuPathDB" id="FungiDB:G647_02478"/>
<keyword evidence="3" id="KW-1185">Reference proteome</keyword>
<sequence length="251" mass="28114">MYEKAEAGEAGFQPPTQSPGALSSRNLEAVIIVRQSPPQDTLSRSYKAGLISLFSSHKGPQPQKMRLIKKFWCSADSLSQMSGRSLPLEEGKNWTPYFNVNALAVIALLGQSAVNRNLGRLVRSKWLAYLPLIGSITFASDAFADKQPRLPVYNIDHDIYTPDVAGWLTRWLMARIFRTASTRIEWEVNPEPMNSVFGRPELDSSHLRCLVALLHRLDRSYERWVGAGQRRVDDDIDLDAGPSLGPQQHLA</sequence>